<comment type="caution">
    <text evidence="1">The sequence shown here is derived from an EMBL/GenBank/DDBJ whole genome shotgun (WGS) entry which is preliminary data.</text>
</comment>
<dbReference type="EMBL" id="RQGG01000013">
    <property type="protein sequence ID" value="TGL55236.1"/>
    <property type="molecule type" value="Genomic_DNA"/>
</dbReference>
<dbReference type="Gene3D" id="3.50.50.60">
    <property type="entry name" value="FAD/NAD(P)-binding domain"/>
    <property type="match status" value="1"/>
</dbReference>
<reference evidence="1" key="1">
    <citation type="journal article" date="2019" name="PLoS Negl. Trop. Dis.">
        <title>Revisiting the worldwide diversity of Leptospira species in the environment.</title>
        <authorList>
            <person name="Vincent A.T."/>
            <person name="Schiettekatte O."/>
            <person name="Bourhy P."/>
            <person name="Veyrier F.J."/>
            <person name="Picardeau M."/>
        </authorList>
    </citation>
    <scope>NUCLEOTIDE SEQUENCE [LARGE SCALE GENOMIC DNA]</scope>
    <source>
        <strain evidence="1">201702454</strain>
    </source>
</reference>
<gene>
    <name evidence="1" type="ORF">EHQ59_04690</name>
</gene>
<proteinExistence type="predicted"/>
<accession>A0A4R9JT53</accession>
<keyword evidence="2" id="KW-1185">Reference proteome</keyword>
<dbReference type="InterPro" id="IPR036188">
    <property type="entry name" value="FAD/NAD-bd_sf"/>
</dbReference>
<protein>
    <submittedName>
        <fullName evidence="1">NAD(P)-binding Rossmann-like domain protein</fullName>
    </submittedName>
</protein>
<sequence>MMKPEVVLLDKARKPGGRVSTKVSQVSGARFDIGATMFCDQMEVNWMGKVSSYNLFEIWKTCGVKIDTKPIYDLHHHYPTLGMESIVGSMLVDKTYKQSMTLKSLSQTNENEWSLNFHSHLENQSTEMVTNKVFLTLPIPQIVSIFESSDIEPKLDRWIKFLQPYNEYRKTLVSFLSWKDWKPNFESFGLKPEEPIPVSTILDRGEDWEYQSWESIKYPMDLTKGDGSSLLVQFSSLFSETHFDPWMDAEKKPNSFYQEMLIQGVNEKWSAPPPDEIWNHRWKFAQTQMPLLGREGALQLDKEEFAEWKSLCQETGITILGDWLFGSKLERIVGGVYFLAHNDLL</sequence>
<evidence type="ECO:0000313" key="1">
    <source>
        <dbReference type="EMBL" id="TGL55236.1"/>
    </source>
</evidence>
<dbReference type="AlphaFoldDB" id="A0A4R9JT53"/>
<dbReference type="Gene3D" id="3.90.660.10">
    <property type="match status" value="1"/>
</dbReference>
<name>A0A4R9JT53_9LEPT</name>
<organism evidence="1 2">
    <name type="scientific">Leptospira kemamanensis</name>
    <dbReference type="NCBI Taxonomy" id="2484942"/>
    <lineage>
        <taxon>Bacteria</taxon>
        <taxon>Pseudomonadati</taxon>
        <taxon>Spirochaetota</taxon>
        <taxon>Spirochaetia</taxon>
        <taxon>Leptospirales</taxon>
        <taxon>Leptospiraceae</taxon>
        <taxon>Leptospira</taxon>
    </lineage>
</organism>
<dbReference type="Proteomes" id="UP000297609">
    <property type="component" value="Unassembled WGS sequence"/>
</dbReference>
<dbReference type="OrthoDB" id="317650at2"/>
<evidence type="ECO:0000313" key="2">
    <source>
        <dbReference type="Proteomes" id="UP000297609"/>
    </source>
</evidence>